<protein>
    <submittedName>
        <fullName evidence="2">Uncharacterized protein</fullName>
    </submittedName>
</protein>
<dbReference type="Proteomes" id="UP000260311">
    <property type="component" value="Segment"/>
</dbReference>
<evidence type="ECO:0000313" key="3">
    <source>
        <dbReference type="Proteomes" id="UP000260311"/>
    </source>
</evidence>
<organism evidence="2 3">
    <name type="scientific">Vibrio phage YC</name>
    <dbReference type="NCBI Taxonomy" id="2267403"/>
    <lineage>
        <taxon>Viruses</taxon>
        <taxon>Duplodnaviria</taxon>
        <taxon>Heunggongvirae</taxon>
        <taxon>Uroviricota</taxon>
        <taxon>Caudoviricetes</taxon>
        <taxon>Pantevenvirales</taxon>
        <taxon>Ackermannviridae</taxon>
        <taxon>Campanilevirus</taxon>
        <taxon>Campanilevirus YC</taxon>
    </lineage>
</organism>
<dbReference type="EMBL" id="MH375644">
    <property type="protein sequence ID" value="AXC34528.1"/>
    <property type="molecule type" value="Genomic_DNA"/>
</dbReference>
<dbReference type="GeneID" id="55608606"/>
<proteinExistence type="predicted"/>
<accession>A0A384ZSB2</accession>
<keyword evidence="3" id="KW-1185">Reference proteome</keyword>
<keyword evidence="1" id="KW-0175">Coiled coil</keyword>
<dbReference type="RefSeq" id="YP_009838374.1">
    <property type="nucleotide sequence ID" value="NC_048709.1"/>
</dbReference>
<evidence type="ECO:0000313" key="2">
    <source>
        <dbReference type="EMBL" id="AXC34528.1"/>
    </source>
</evidence>
<sequence length="110" mass="12309">MDIKHPAITVSLTCILTALTMFSTESFRQGGEATKVEAVIKANEAQDAEIRELRDAVLQINTGVEGLIKSVDELKDEVSNMQLDVNRFTVFIAEERTRREVMKELSGETH</sequence>
<name>A0A384ZSB2_9CAUD</name>
<evidence type="ECO:0000256" key="1">
    <source>
        <dbReference type="SAM" id="Coils"/>
    </source>
</evidence>
<reference evidence="2 3" key="1">
    <citation type="submission" date="2018-05" db="EMBL/GenBank/DDBJ databases">
        <title>The genome of Vibrio coralliilyticus phage YC.</title>
        <authorList>
            <person name="Benler S."/>
        </authorList>
    </citation>
    <scope>NUCLEOTIDE SEQUENCE [LARGE SCALE GENOMIC DNA]</scope>
</reference>
<feature type="coiled-coil region" evidence="1">
    <location>
        <begin position="36"/>
        <end position="84"/>
    </location>
</feature>
<dbReference type="KEGG" id="vg:55608606"/>